<dbReference type="STRING" id="981384.GCA_000192475_02740"/>
<comment type="caution">
    <text evidence="4">The sequence shown here is derived from an EMBL/GenBank/DDBJ whole genome shotgun (WGS) entry which is preliminary data.</text>
</comment>
<dbReference type="EMBL" id="RCCT01000001">
    <property type="protein sequence ID" value="RLK10105.1"/>
    <property type="molecule type" value="Genomic_DNA"/>
</dbReference>
<keyword evidence="3" id="KW-1133">Transmembrane helix</keyword>
<organism evidence="4 5">
    <name type="scientific">Ruegeria conchae</name>
    <dbReference type="NCBI Taxonomy" id="981384"/>
    <lineage>
        <taxon>Bacteria</taxon>
        <taxon>Pseudomonadati</taxon>
        <taxon>Pseudomonadota</taxon>
        <taxon>Alphaproteobacteria</taxon>
        <taxon>Rhodobacterales</taxon>
        <taxon>Roseobacteraceae</taxon>
        <taxon>Ruegeria</taxon>
    </lineage>
</organism>
<gene>
    <name evidence="4" type="ORF">CLV75_0068</name>
</gene>
<dbReference type="PANTHER" id="PTHR21461">
    <property type="entry name" value="GLYCOSYLTRANSFERASE FAMILY 92 PROTEIN"/>
    <property type="match status" value="1"/>
</dbReference>
<proteinExistence type="predicted"/>
<keyword evidence="2" id="KW-0812">Transmembrane</keyword>
<dbReference type="Proteomes" id="UP000271700">
    <property type="component" value="Unassembled WGS sequence"/>
</dbReference>
<dbReference type="GO" id="GO:0016020">
    <property type="term" value="C:membrane"/>
    <property type="evidence" value="ECO:0007669"/>
    <property type="project" value="UniProtKB-SubCell"/>
</dbReference>
<dbReference type="GO" id="GO:0016757">
    <property type="term" value="F:glycosyltransferase activity"/>
    <property type="evidence" value="ECO:0007669"/>
    <property type="project" value="TreeGrafter"/>
</dbReference>
<evidence type="ECO:0000256" key="1">
    <source>
        <dbReference type="ARBA" id="ARBA00004167"/>
    </source>
</evidence>
<accession>A0A497ZWV7</accession>
<dbReference type="Pfam" id="PF13704">
    <property type="entry name" value="Glyco_tranf_2_4"/>
    <property type="match status" value="1"/>
</dbReference>
<dbReference type="AlphaFoldDB" id="A0A497ZWV7"/>
<evidence type="ECO:0000256" key="3">
    <source>
        <dbReference type="ARBA" id="ARBA00022989"/>
    </source>
</evidence>
<keyword evidence="5" id="KW-1185">Reference proteome</keyword>
<keyword evidence="4" id="KW-0808">Transferase</keyword>
<evidence type="ECO:0000256" key="2">
    <source>
        <dbReference type="ARBA" id="ARBA00022692"/>
    </source>
</evidence>
<keyword evidence="3" id="KW-0472">Membrane</keyword>
<dbReference type="RefSeq" id="WP_010439000.1">
    <property type="nucleotide sequence ID" value="NZ_AEYW01000006.1"/>
</dbReference>
<dbReference type="PANTHER" id="PTHR21461:SF69">
    <property type="entry name" value="GLYCOSYLTRANSFERASE FAMILY 92 PROTEIN"/>
    <property type="match status" value="1"/>
</dbReference>
<comment type="subcellular location">
    <subcellularLocation>
        <location evidence="1">Membrane</location>
        <topology evidence="1">Single-pass membrane protein</topology>
    </subcellularLocation>
</comment>
<evidence type="ECO:0000313" key="5">
    <source>
        <dbReference type="Proteomes" id="UP000271700"/>
    </source>
</evidence>
<name>A0A497ZWV7_9RHOB</name>
<dbReference type="GO" id="GO:0005737">
    <property type="term" value="C:cytoplasm"/>
    <property type="evidence" value="ECO:0007669"/>
    <property type="project" value="TreeGrafter"/>
</dbReference>
<reference evidence="4 5" key="1">
    <citation type="submission" date="2018-10" db="EMBL/GenBank/DDBJ databases">
        <title>Genomic Encyclopedia of Archaeal and Bacterial Type Strains, Phase II (KMG-II): from individual species to whole genera.</title>
        <authorList>
            <person name="Goeker M."/>
        </authorList>
    </citation>
    <scope>NUCLEOTIDE SEQUENCE [LARGE SCALE GENOMIC DNA]</scope>
    <source>
        <strain evidence="4 5">DSM 29317</strain>
    </source>
</reference>
<sequence>MTDRIVVYTTMKNEGPFMIDWVSYYLSLGIDHFLIYTNDCDDGTDLIAERLGDLGIATHVDNWVKPKQSPQNTMLRRVRSHPRFLDADWTFSLDVDEYLNIRLPDPSMHKLLEKLQETAGEPFDVASFAWKLFGCGGIEDFSDIPVAEQFFLCDTEQGYYSGVAGGLKSITRNNGLFTRYGPHRPKGVAPERMSEIRWVDGGGQLLDPEAVTWRATSNYRHDFARIHHYVTRSIGSFMVKRDRGKTNHIHDDQAESYWNNMNANLVEDRSILPLWEKAAVERERLMSDDQLASLHAAACSWHAQKIVELNQRPDWVEFREFLHRYKTMGPGR</sequence>
<evidence type="ECO:0000313" key="4">
    <source>
        <dbReference type="EMBL" id="RLK10105.1"/>
    </source>
</evidence>
<protein>
    <submittedName>
        <fullName evidence="4">Glycosyl transferase family 2</fullName>
    </submittedName>
</protein>